<evidence type="ECO:0000256" key="6">
    <source>
        <dbReference type="ARBA" id="ARBA00023136"/>
    </source>
</evidence>
<evidence type="ECO:0000256" key="3">
    <source>
        <dbReference type="ARBA" id="ARBA00022679"/>
    </source>
</evidence>
<evidence type="ECO:0000256" key="2">
    <source>
        <dbReference type="ARBA" id="ARBA00022475"/>
    </source>
</evidence>
<dbReference type="InterPro" id="IPR000715">
    <property type="entry name" value="Glycosyl_transferase_4"/>
</dbReference>
<keyword evidence="7" id="KW-0479">Metal-binding</keyword>
<feature type="transmembrane region" description="Helical" evidence="8">
    <location>
        <begin position="276"/>
        <end position="293"/>
    </location>
</feature>
<comment type="cofactor">
    <cofactor evidence="7">
        <name>Mg(2+)</name>
        <dbReference type="ChEBI" id="CHEBI:18420"/>
    </cofactor>
</comment>
<keyword evidence="10" id="KW-1185">Reference proteome</keyword>
<protein>
    <submittedName>
        <fullName evidence="9">Glycosyltransferase family 4 protein</fullName>
    </submittedName>
</protein>
<organism evidence="9 10">
    <name type="scientific">Aureibaculum marinum</name>
    <dbReference type="NCBI Taxonomy" id="2487930"/>
    <lineage>
        <taxon>Bacteria</taxon>
        <taxon>Pseudomonadati</taxon>
        <taxon>Bacteroidota</taxon>
        <taxon>Flavobacteriia</taxon>
        <taxon>Flavobacteriales</taxon>
        <taxon>Flavobacteriaceae</taxon>
        <taxon>Aureibaculum</taxon>
    </lineage>
</organism>
<reference evidence="9 10" key="1">
    <citation type="submission" date="2018-11" db="EMBL/GenBank/DDBJ databases">
        <title>Aureibaculum marinum gen. nov., sp. nov., a member of the family Flavobacteriaceae isolated from the Bohai Sea.</title>
        <authorList>
            <person name="Ji X."/>
        </authorList>
    </citation>
    <scope>NUCLEOTIDE SEQUENCE [LARGE SCALE GENOMIC DNA]</scope>
    <source>
        <strain evidence="9 10">BH-SD17</strain>
    </source>
</reference>
<keyword evidence="5 8" id="KW-1133">Transmembrane helix</keyword>
<gene>
    <name evidence="9" type="ORF">EGM88_10420</name>
</gene>
<dbReference type="RefSeq" id="WP_123898225.1">
    <property type="nucleotide sequence ID" value="NZ_RPFJ01000012.1"/>
</dbReference>
<feature type="transmembrane region" description="Helical" evidence="8">
    <location>
        <begin position="12"/>
        <end position="30"/>
    </location>
</feature>
<dbReference type="OrthoDB" id="9783652at2"/>
<comment type="subcellular location">
    <subcellularLocation>
        <location evidence="1">Cell membrane</location>
        <topology evidence="1">Multi-pass membrane protein</topology>
    </subcellularLocation>
</comment>
<feature type="binding site" evidence="7">
    <location>
        <position position="200"/>
    </location>
    <ligand>
        <name>Mg(2+)</name>
        <dbReference type="ChEBI" id="CHEBI:18420"/>
    </ligand>
</feature>
<evidence type="ECO:0000256" key="8">
    <source>
        <dbReference type="SAM" id="Phobius"/>
    </source>
</evidence>
<sequence length="329" mass="37958">MKFIIESSQIMVYTVVFCSLIALAFIYLKVADHFNIIDKPNQRSSHVEPTIRGGGIIFYLAIVLFYILSDFKYTPFFLAVTLIALVSFIDDLIMLSPKVRLIAHFTTAFLLIWQLGLLESPIWLLLLIPIIIVGFFNLYNFMDGLNAMTGLYSIVVLSGFLWINTIEHVMDSNLIIYVLLSLVVFGYFNFRKKAKCFAGDIGSMTLATLLFFLGAKFIITLQAPIFILIIVVYGIDACLTIFLRMSRKEKISEAHRHHLYQKLVDVSKWSHLKVSGVYAFIQLLIVILIYYFYKENWTIQFSLIFSVIALLAVVYFYAIRYYKRIESKI</sequence>
<feature type="transmembrane region" description="Helical" evidence="8">
    <location>
        <begin position="172"/>
        <end position="190"/>
    </location>
</feature>
<dbReference type="AlphaFoldDB" id="A0A3N4NIJ6"/>
<accession>A0A3N4NIJ6</accession>
<dbReference type="GO" id="GO:0044038">
    <property type="term" value="P:cell wall macromolecule biosynthetic process"/>
    <property type="evidence" value="ECO:0007669"/>
    <property type="project" value="TreeGrafter"/>
</dbReference>
<evidence type="ECO:0000256" key="7">
    <source>
        <dbReference type="PIRSR" id="PIRSR600715-1"/>
    </source>
</evidence>
<dbReference type="GO" id="GO:0016780">
    <property type="term" value="F:phosphotransferase activity, for other substituted phosphate groups"/>
    <property type="evidence" value="ECO:0007669"/>
    <property type="project" value="InterPro"/>
</dbReference>
<dbReference type="PANTHER" id="PTHR22926:SF3">
    <property type="entry name" value="UNDECAPRENYL-PHOSPHATE ALPHA-N-ACETYLGLUCOSAMINYL 1-PHOSPHATE TRANSFERASE"/>
    <property type="match status" value="1"/>
</dbReference>
<dbReference type="EMBL" id="RPFJ01000012">
    <property type="protein sequence ID" value="RPD96174.1"/>
    <property type="molecule type" value="Genomic_DNA"/>
</dbReference>
<feature type="transmembrane region" description="Helical" evidence="8">
    <location>
        <begin position="299"/>
        <end position="319"/>
    </location>
</feature>
<dbReference type="Proteomes" id="UP000270856">
    <property type="component" value="Unassembled WGS sequence"/>
</dbReference>
<feature type="transmembrane region" description="Helical" evidence="8">
    <location>
        <begin position="122"/>
        <end position="142"/>
    </location>
</feature>
<dbReference type="PANTHER" id="PTHR22926">
    <property type="entry name" value="PHOSPHO-N-ACETYLMURAMOYL-PENTAPEPTIDE-TRANSFERASE"/>
    <property type="match status" value="1"/>
</dbReference>
<evidence type="ECO:0000256" key="5">
    <source>
        <dbReference type="ARBA" id="ARBA00022989"/>
    </source>
</evidence>
<feature type="transmembrane region" description="Helical" evidence="8">
    <location>
        <begin position="149"/>
        <end position="166"/>
    </location>
</feature>
<comment type="caution">
    <text evidence="9">The sequence shown here is derived from an EMBL/GenBank/DDBJ whole genome shotgun (WGS) entry which is preliminary data.</text>
</comment>
<feature type="transmembrane region" description="Helical" evidence="8">
    <location>
        <begin position="51"/>
        <end position="68"/>
    </location>
</feature>
<keyword evidence="6 8" id="KW-0472">Membrane</keyword>
<evidence type="ECO:0000256" key="4">
    <source>
        <dbReference type="ARBA" id="ARBA00022692"/>
    </source>
</evidence>
<keyword evidence="2" id="KW-1003">Cell membrane</keyword>
<evidence type="ECO:0000256" key="1">
    <source>
        <dbReference type="ARBA" id="ARBA00004651"/>
    </source>
</evidence>
<keyword evidence="7" id="KW-0460">Magnesium</keyword>
<dbReference type="Pfam" id="PF00953">
    <property type="entry name" value="Glycos_transf_4"/>
    <property type="match status" value="1"/>
</dbReference>
<feature type="binding site" evidence="7">
    <location>
        <position position="140"/>
    </location>
    <ligand>
        <name>Mg(2+)</name>
        <dbReference type="ChEBI" id="CHEBI:18420"/>
    </ligand>
</feature>
<feature type="transmembrane region" description="Helical" evidence="8">
    <location>
        <begin position="197"/>
        <end position="219"/>
    </location>
</feature>
<keyword evidence="4 8" id="KW-0812">Transmembrane</keyword>
<feature type="transmembrane region" description="Helical" evidence="8">
    <location>
        <begin position="74"/>
        <end position="92"/>
    </location>
</feature>
<keyword evidence="3 9" id="KW-0808">Transferase</keyword>
<feature type="transmembrane region" description="Helical" evidence="8">
    <location>
        <begin position="225"/>
        <end position="243"/>
    </location>
</feature>
<evidence type="ECO:0000313" key="10">
    <source>
        <dbReference type="Proteomes" id="UP000270856"/>
    </source>
</evidence>
<proteinExistence type="predicted"/>
<dbReference type="GO" id="GO:0009103">
    <property type="term" value="P:lipopolysaccharide biosynthetic process"/>
    <property type="evidence" value="ECO:0007669"/>
    <property type="project" value="TreeGrafter"/>
</dbReference>
<dbReference type="GO" id="GO:0046872">
    <property type="term" value="F:metal ion binding"/>
    <property type="evidence" value="ECO:0007669"/>
    <property type="project" value="UniProtKB-KW"/>
</dbReference>
<dbReference type="GO" id="GO:0071555">
    <property type="term" value="P:cell wall organization"/>
    <property type="evidence" value="ECO:0007669"/>
    <property type="project" value="TreeGrafter"/>
</dbReference>
<dbReference type="CDD" id="cd06854">
    <property type="entry name" value="GT_WbpL_WbcO_like"/>
    <property type="match status" value="1"/>
</dbReference>
<name>A0A3N4NIJ6_9FLAO</name>
<dbReference type="GO" id="GO:0005886">
    <property type="term" value="C:plasma membrane"/>
    <property type="evidence" value="ECO:0007669"/>
    <property type="project" value="UniProtKB-SubCell"/>
</dbReference>
<evidence type="ECO:0000313" key="9">
    <source>
        <dbReference type="EMBL" id="RPD96174.1"/>
    </source>
</evidence>